<dbReference type="AlphaFoldDB" id="A0A1I8BSK3"/>
<evidence type="ECO:0000256" key="9">
    <source>
        <dbReference type="HAMAP-Rule" id="MF_03101"/>
    </source>
</evidence>
<comment type="function">
    <text evidence="9">Catalyzes the hydroxylation of the N(6)-(4-aminobutyl)-L-lysine intermediate to form hypusine, an essential post-translational modification only found in mature eIF-5A factor.</text>
</comment>
<dbReference type="Gene3D" id="1.25.10.10">
    <property type="entry name" value="Leucine-rich Repeat Variant"/>
    <property type="match status" value="2"/>
</dbReference>
<dbReference type="OMA" id="LQEPCSI"/>
<evidence type="ECO:0000256" key="4">
    <source>
        <dbReference type="ARBA" id="ARBA00022737"/>
    </source>
</evidence>
<keyword evidence="4" id="KW-0677">Repeat</keyword>
<feature type="binding site" evidence="9">
    <location>
        <position position="261"/>
    </location>
    <ligand>
        <name>Fe cation</name>
        <dbReference type="ChEBI" id="CHEBI:24875"/>
        <label>2</label>
    </ligand>
</feature>
<comment type="cofactor">
    <cofactor evidence="9">
        <name>Fe(2+)</name>
        <dbReference type="ChEBI" id="CHEBI:29033"/>
    </cofactor>
    <text evidence="9">Binds 2 Fe(2+) ions per subunit.</text>
</comment>
<dbReference type="GO" id="GO:0046872">
    <property type="term" value="F:metal ion binding"/>
    <property type="evidence" value="ECO:0007669"/>
    <property type="project" value="UniProtKB-KW"/>
</dbReference>
<feature type="binding site" evidence="9">
    <location>
        <position position="71"/>
    </location>
    <ligand>
        <name>Fe cation</name>
        <dbReference type="ChEBI" id="CHEBI:24875"/>
        <label>1</label>
    </ligand>
</feature>
<reference evidence="11" key="1">
    <citation type="submission" date="2016-11" db="UniProtKB">
        <authorList>
            <consortium name="WormBaseParasite"/>
        </authorList>
    </citation>
    <scope>IDENTIFICATION</scope>
</reference>
<dbReference type="InterPro" id="IPR027517">
    <property type="entry name" value="Deoxyhypusine_hydroxylase"/>
</dbReference>
<dbReference type="UniPathway" id="UPA00354"/>
<keyword evidence="7 9" id="KW-0503">Monooxygenase</keyword>
<dbReference type="InterPro" id="IPR011989">
    <property type="entry name" value="ARM-like"/>
</dbReference>
<dbReference type="GO" id="GO:0019135">
    <property type="term" value="F:deoxyhypusine monooxygenase activity"/>
    <property type="evidence" value="ECO:0007669"/>
    <property type="project" value="UniProtKB-UniRule"/>
</dbReference>
<dbReference type="SUPFAM" id="SSF48371">
    <property type="entry name" value="ARM repeat"/>
    <property type="match status" value="1"/>
</dbReference>
<evidence type="ECO:0000313" key="11">
    <source>
        <dbReference type="WBParaSite" id="MhA1_Contig468.frz3.gene2"/>
    </source>
</evidence>
<keyword evidence="10" id="KW-1185">Reference proteome</keyword>
<dbReference type="EC" id="1.14.99.29" evidence="9"/>
<keyword evidence="3 9" id="KW-0479">Metal-binding</keyword>
<dbReference type="Pfam" id="PF13646">
    <property type="entry name" value="HEAT_2"/>
    <property type="match status" value="2"/>
</dbReference>
<keyword evidence="5 9" id="KW-0560">Oxidoreductase</keyword>
<keyword evidence="6 9" id="KW-0408">Iron</keyword>
<dbReference type="PANTHER" id="PTHR12697:SF5">
    <property type="entry name" value="DEOXYHYPUSINE HYDROXYLASE"/>
    <property type="match status" value="1"/>
</dbReference>
<comment type="pathway">
    <text evidence="2 9">Protein modification; eIF5A hypusination.</text>
</comment>
<evidence type="ECO:0000256" key="7">
    <source>
        <dbReference type="ARBA" id="ARBA00023033"/>
    </source>
</evidence>
<accession>A0A1I8BSK3</accession>
<comment type="catalytic activity">
    <reaction evidence="1 9">
        <text>[eIF5A protein]-deoxyhypusine + AH2 + O2 = [eIF5A protein]-hypusine + A + H2O</text>
        <dbReference type="Rhea" id="RHEA:14101"/>
        <dbReference type="Rhea" id="RHEA-COMP:10144"/>
        <dbReference type="Rhea" id="RHEA-COMP:12592"/>
        <dbReference type="ChEBI" id="CHEBI:13193"/>
        <dbReference type="ChEBI" id="CHEBI:15377"/>
        <dbReference type="ChEBI" id="CHEBI:15379"/>
        <dbReference type="ChEBI" id="CHEBI:17499"/>
        <dbReference type="ChEBI" id="CHEBI:82657"/>
        <dbReference type="ChEBI" id="CHEBI:91175"/>
        <dbReference type="EC" id="1.14.99.29"/>
    </reaction>
</comment>
<proteinExistence type="inferred from homology"/>
<name>A0A1I8BSK3_MELHA</name>
<comment type="similarity">
    <text evidence="9">Belongs to the deoxyhypusine hydroxylase family.</text>
</comment>
<evidence type="ECO:0000256" key="8">
    <source>
        <dbReference type="ARBA" id="ARBA00023256"/>
    </source>
</evidence>
<feature type="binding site" evidence="9">
    <location>
        <position position="105"/>
    </location>
    <ligand>
        <name>Fe cation</name>
        <dbReference type="ChEBI" id="CHEBI:24875"/>
        <label>1</label>
    </ligand>
</feature>
<dbReference type="HAMAP" id="MF_03101">
    <property type="entry name" value="Deoxyhypusine_hydroxylase"/>
    <property type="match status" value="1"/>
</dbReference>
<keyword evidence="8 9" id="KW-0386">Hypusine biosynthesis</keyword>
<feature type="binding site" evidence="9">
    <location>
        <position position="262"/>
    </location>
    <ligand>
        <name>Fe cation</name>
        <dbReference type="ChEBI" id="CHEBI:24875"/>
        <label>2</label>
    </ligand>
</feature>
<feature type="binding site" evidence="9">
    <location>
        <position position="229"/>
    </location>
    <ligand>
        <name>Fe cation</name>
        <dbReference type="ChEBI" id="CHEBI:24875"/>
        <label>2</label>
    </ligand>
</feature>
<evidence type="ECO:0000256" key="1">
    <source>
        <dbReference type="ARBA" id="ARBA00000068"/>
    </source>
</evidence>
<dbReference type="SMART" id="SM00567">
    <property type="entry name" value="EZ_HEAT"/>
    <property type="match status" value="6"/>
</dbReference>
<dbReference type="Proteomes" id="UP000095281">
    <property type="component" value="Unplaced"/>
</dbReference>
<evidence type="ECO:0000256" key="3">
    <source>
        <dbReference type="ARBA" id="ARBA00022723"/>
    </source>
</evidence>
<dbReference type="WBParaSite" id="MhA1_Contig468.frz3.gene2">
    <property type="protein sequence ID" value="MhA1_Contig468.frz3.gene2"/>
    <property type="gene ID" value="MhA1_Contig468.frz3.gene2"/>
</dbReference>
<organism evidence="10 11">
    <name type="scientific">Meloidogyne hapla</name>
    <name type="common">Root-knot nematode worm</name>
    <dbReference type="NCBI Taxonomy" id="6305"/>
    <lineage>
        <taxon>Eukaryota</taxon>
        <taxon>Metazoa</taxon>
        <taxon>Ecdysozoa</taxon>
        <taxon>Nematoda</taxon>
        <taxon>Chromadorea</taxon>
        <taxon>Rhabditida</taxon>
        <taxon>Tylenchina</taxon>
        <taxon>Tylenchomorpha</taxon>
        <taxon>Tylenchoidea</taxon>
        <taxon>Meloidogynidae</taxon>
        <taxon>Meloidogyninae</taxon>
        <taxon>Meloidogyne</taxon>
    </lineage>
</organism>
<dbReference type="InterPro" id="IPR016024">
    <property type="entry name" value="ARM-type_fold"/>
</dbReference>
<evidence type="ECO:0000256" key="5">
    <source>
        <dbReference type="ARBA" id="ARBA00023002"/>
    </source>
</evidence>
<evidence type="ECO:0000256" key="2">
    <source>
        <dbReference type="ARBA" id="ARBA00005041"/>
    </source>
</evidence>
<feature type="binding site" evidence="9">
    <location>
        <position position="228"/>
    </location>
    <ligand>
        <name>Fe cation</name>
        <dbReference type="ChEBI" id="CHEBI:24875"/>
        <label>2</label>
    </ligand>
</feature>
<evidence type="ECO:0000313" key="10">
    <source>
        <dbReference type="Proteomes" id="UP000095281"/>
    </source>
</evidence>
<evidence type="ECO:0000256" key="6">
    <source>
        <dbReference type="ARBA" id="ARBA00023004"/>
    </source>
</evidence>
<dbReference type="InterPro" id="IPR004155">
    <property type="entry name" value="PBS_lyase_HEAT"/>
</dbReference>
<dbReference type="PANTHER" id="PTHR12697">
    <property type="entry name" value="PBS LYASE HEAT-LIKE PROTEIN"/>
    <property type="match status" value="1"/>
</dbReference>
<feature type="binding site" evidence="9">
    <location>
        <position position="104"/>
    </location>
    <ligand>
        <name>Fe cation</name>
        <dbReference type="ChEBI" id="CHEBI:24875"/>
        <label>1</label>
    </ligand>
</feature>
<protein>
    <recommendedName>
        <fullName evidence="9">Deoxyhypusine hydroxylase</fullName>
        <shortName evidence="9">DOHH</shortName>
        <ecNumber evidence="9">1.14.99.29</ecNumber>
    </recommendedName>
    <alternativeName>
        <fullName evidence="9">Deoxyhypusine dioxygenase</fullName>
    </alternativeName>
    <alternativeName>
        <fullName evidence="9">Deoxyhypusine monooxygenase</fullName>
    </alternativeName>
</protein>
<feature type="binding site" evidence="9">
    <location>
        <position position="72"/>
    </location>
    <ligand>
        <name>Fe cation</name>
        <dbReference type="ChEBI" id="CHEBI:24875"/>
        <label>1</label>
    </ligand>
</feature>
<dbReference type="Pfam" id="PF03130">
    <property type="entry name" value="HEAT_PBS"/>
    <property type="match status" value="1"/>
</dbReference>
<sequence length="312" mass="35060">MAISNEHIVDAGKVLLNQMFIFHISRFLIDKFSNSLAARFRALFLLRNAKDDLSVEFICKCFSDPSVLLKHELAYCLGQMQNQSAIPFLIKVLEDVSQEPMFRHEAGEALAAIGDPDDTFGVAEVLRKYKDDQVIEVAETCQLALEMILWRKSNGLLQKSPYDSVDPAPSLEDENKTVDELEVILMNQQNTLWERYKALFALRNLNNDNATKAIAKGLSSEDSALFRHEVAYVLGQIQSPVVISELKERLSSLNESAMVRHECAEALGSIGTEECQQILLEFLKDKETVVRESCEVALDIAAGEDIFENVDK</sequence>